<name>A0A9X0ANI0_9HELO</name>
<dbReference type="OrthoDB" id="3466495at2759"/>
<dbReference type="Pfam" id="PF20150">
    <property type="entry name" value="2EXR"/>
    <property type="match status" value="1"/>
</dbReference>
<protein>
    <recommendedName>
        <fullName evidence="1">2EXR domain-containing protein</fullName>
    </recommendedName>
</protein>
<gene>
    <name evidence="2" type="ORF">OCU04_006590</name>
</gene>
<comment type="caution">
    <text evidence="2">The sequence shown here is derived from an EMBL/GenBank/DDBJ whole genome shotgun (WGS) entry which is preliminary data.</text>
</comment>
<evidence type="ECO:0000259" key="1">
    <source>
        <dbReference type="Pfam" id="PF20150"/>
    </source>
</evidence>
<proteinExistence type="predicted"/>
<sequence length="194" mass="22583">MPRSYDPAILHLIMYKRYPPKQYWEKGYQHDQDLDRDSGDIDPGSGQGSRNGAFGKFKLFPTEIQCMIFKQSFPDPQLIEFKFKIEEEQNHDEGIIVVELIYNLPANPTMLPLLQACTISQNEVFQHFKEVGIRQLNTNMPHALFDEVENPDYKVFYHFIQHHFATGNTTPSVCMRPEKDTLVLESSPLISLYR</sequence>
<evidence type="ECO:0000313" key="3">
    <source>
        <dbReference type="Proteomes" id="UP001152300"/>
    </source>
</evidence>
<dbReference type="EMBL" id="JAPEIS010000007">
    <property type="protein sequence ID" value="KAJ8064243.1"/>
    <property type="molecule type" value="Genomic_DNA"/>
</dbReference>
<evidence type="ECO:0000313" key="2">
    <source>
        <dbReference type="EMBL" id="KAJ8064243.1"/>
    </source>
</evidence>
<dbReference type="AlphaFoldDB" id="A0A9X0ANI0"/>
<reference evidence="2" key="1">
    <citation type="submission" date="2022-11" db="EMBL/GenBank/DDBJ databases">
        <title>Genome Resource of Sclerotinia nivalis Strain SnTB1, a Plant Pathogen Isolated from American Ginseng.</title>
        <authorList>
            <person name="Fan S."/>
        </authorList>
    </citation>
    <scope>NUCLEOTIDE SEQUENCE</scope>
    <source>
        <strain evidence="2">SnTB1</strain>
    </source>
</reference>
<dbReference type="InterPro" id="IPR045518">
    <property type="entry name" value="2EXR"/>
</dbReference>
<keyword evidence="3" id="KW-1185">Reference proteome</keyword>
<feature type="domain" description="2EXR" evidence="1">
    <location>
        <begin position="54"/>
        <end position="179"/>
    </location>
</feature>
<dbReference type="Proteomes" id="UP001152300">
    <property type="component" value="Unassembled WGS sequence"/>
</dbReference>
<accession>A0A9X0ANI0</accession>
<organism evidence="2 3">
    <name type="scientific">Sclerotinia nivalis</name>
    <dbReference type="NCBI Taxonomy" id="352851"/>
    <lineage>
        <taxon>Eukaryota</taxon>
        <taxon>Fungi</taxon>
        <taxon>Dikarya</taxon>
        <taxon>Ascomycota</taxon>
        <taxon>Pezizomycotina</taxon>
        <taxon>Leotiomycetes</taxon>
        <taxon>Helotiales</taxon>
        <taxon>Sclerotiniaceae</taxon>
        <taxon>Sclerotinia</taxon>
    </lineage>
</organism>